<feature type="compositionally biased region" description="Acidic residues" evidence="1">
    <location>
        <begin position="461"/>
        <end position="482"/>
    </location>
</feature>
<organism evidence="3 4">
    <name type="scientific">Nocardioides panacihumi</name>
    <dbReference type="NCBI Taxonomy" id="400774"/>
    <lineage>
        <taxon>Bacteria</taxon>
        <taxon>Bacillati</taxon>
        <taxon>Actinomycetota</taxon>
        <taxon>Actinomycetes</taxon>
        <taxon>Propionibacteriales</taxon>
        <taxon>Nocardioidaceae</taxon>
        <taxon>Nocardioides</taxon>
    </lineage>
</organism>
<feature type="domain" description="CHAT" evidence="2">
    <location>
        <begin position="212"/>
        <end position="343"/>
    </location>
</feature>
<reference evidence="3 4" key="1">
    <citation type="journal article" date="2019" name="Int. J. Syst. Evol. Microbiol.">
        <title>The Global Catalogue of Microorganisms (GCM) 10K type strain sequencing project: providing services to taxonomists for standard genome sequencing and annotation.</title>
        <authorList>
            <consortium name="The Broad Institute Genomics Platform"/>
            <consortium name="The Broad Institute Genome Sequencing Center for Infectious Disease"/>
            <person name="Wu L."/>
            <person name="Ma J."/>
        </authorList>
    </citation>
    <scope>NUCLEOTIDE SEQUENCE [LARGE SCALE GENOMIC DNA]</scope>
    <source>
        <strain evidence="3 4">JCM 15309</strain>
    </source>
</reference>
<gene>
    <name evidence="3" type="ORF">GCM10009798_13910</name>
</gene>
<dbReference type="RefSeq" id="WP_344043783.1">
    <property type="nucleotide sequence ID" value="NZ_BAAAPB010000001.1"/>
</dbReference>
<dbReference type="Pfam" id="PF12770">
    <property type="entry name" value="CHAT"/>
    <property type="match status" value="1"/>
</dbReference>
<protein>
    <recommendedName>
        <fullName evidence="2">CHAT domain-containing protein</fullName>
    </recommendedName>
</protein>
<dbReference type="Proteomes" id="UP001500571">
    <property type="component" value="Unassembled WGS sequence"/>
</dbReference>
<evidence type="ECO:0000313" key="4">
    <source>
        <dbReference type="Proteomes" id="UP001500571"/>
    </source>
</evidence>
<evidence type="ECO:0000313" key="3">
    <source>
        <dbReference type="EMBL" id="GAA1955858.1"/>
    </source>
</evidence>
<accession>A0ABN2QPL2</accession>
<dbReference type="EMBL" id="BAAAPB010000001">
    <property type="protein sequence ID" value="GAA1955858.1"/>
    <property type="molecule type" value="Genomic_DNA"/>
</dbReference>
<evidence type="ECO:0000259" key="2">
    <source>
        <dbReference type="Pfam" id="PF12770"/>
    </source>
</evidence>
<comment type="caution">
    <text evidence="3">The sequence shown here is derived from an EMBL/GenBank/DDBJ whole genome shotgun (WGS) entry which is preliminary data.</text>
</comment>
<dbReference type="InterPro" id="IPR024983">
    <property type="entry name" value="CHAT_dom"/>
</dbReference>
<feature type="region of interest" description="Disordered" evidence="1">
    <location>
        <begin position="449"/>
        <end position="482"/>
    </location>
</feature>
<sequence>MADNQRTTIVIEDAEGGKLRVRLNRAPSGRSGSSMLLSPFDLELDPEQATEATAQAYGAALHAKLCADRKLKAAMRDALRAPVDDVRPLCFKIEGEPSLIDAWMWEVLWVRGKEFLALQPQWPIARLVDSGTTARVYHAPVRMLAVMSALGVSARGDWEGIRRAVEAARRPRPGRGEGDKLPIHLTVIAAEPQLVKELNDYRAAREAEGESWLKVVSLDSQETVEEHLAGEPHIVHFFCHGRLEYGGGTLSLATRSDRAEDDPNLATASVTVDLARLGRLVNGRKPWLVTLNCCVGAASSGPIQSLAKETVDAGAGAALGWRTAIAPESAHVLCQSVYAAFFRELRDRLNGARPEDTVPIELATLGSTLRAALHDKHRDLLTWALPVLYVAQEPLSVIVAAARPDDSDDLGRTEVSNADAKAITDTVTDQVLREAMQANRELAEAIRQLLGPDLRRGTGDEPGEGDGEGDGEGGGEGDGDGV</sequence>
<keyword evidence="4" id="KW-1185">Reference proteome</keyword>
<proteinExistence type="predicted"/>
<evidence type="ECO:0000256" key="1">
    <source>
        <dbReference type="SAM" id="MobiDB-lite"/>
    </source>
</evidence>
<name>A0ABN2QPL2_9ACTN</name>